<reference evidence="2 3" key="1">
    <citation type="journal article" date="2021" name="Elife">
        <title>Chloroplast acquisition without the gene transfer in kleptoplastic sea slugs, Plakobranchus ocellatus.</title>
        <authorList>
            <person name="Maeda T."/>
            <person name="Takahashi S."/>
            <person name="Yoshida T."/>
            <person name="Shimamura S."/>
            <person name="Takaki Y."/>
            <person name="Nagai Y."/>
            <person name="Toyoda A."/>
            <person name="Suzuki Y."/>
            <person name="Arimoto A."/>
            <person name="Ishii H."/>
            <person name="Satoh N."/>
            <person name="Nishiyama T."/>
            <person name="Hasebe M."/>
            <person name="Maruyama T."/>
            <person name="Minagawa J."/>
            <person name="Obokata J."/>
            <person name="Shigenobu S."/>
        </authorList>
    </citation>
    <scope>NUCLEOTIDE SEQUENCE [LARGE SCALE GENOMIC DNA]</scope>
</reference>
<evidence type="ECO:0000313" key="2">
    <source>
        <dbReference type="EMBL" id="GFO29619.1"/>
    </source>
</evidence>
<organism evidence="2 3">
    <name type="scientific">Plakobranchus ocellatus</name>
    <dbReference type="NCBI Taxonomy" id="259542"/>
    <lineage>
        <taxon>Eukaryota</taxon>
        <taxon>Metazoa</taxon>
        <taxon>Spiralia</taxon>
        <taxon>Lophotrochozoa</taxon>
        <taxon>Mollusca</taxon>
        <taxon>Gastropoda</taxon>
        <taxon>Heterobranchia</taxon>
        <taxon>Euthyneura</taxon>
        <taxon>Panpulmonata</taxon>
        <taxon>Sacoglossa</taxon>
        <taxon>Placobranchoidea</taxon>
        <taxon>Plakobranchidae</taxon>
        <taxon>Plakobranchus</taxon>
    </lineage>
</organism>
<sequence>MAPKEEDMRSNLSICLPPCWFGFGFMHIASPQQGDLGLSRPPSGQSAGGGARTRDKRVLALHAGCSSDTTEWNNNVNSSVLAFSDPVLKTTTTTTTTKNLNNGMQKKP</sequence>
<keyword evidence="3" id="KW-1185">Reference proteome</keyword>
<comment type="caution">
    <text evidence="2">The sequence shown here is derived from an EMBL/GenBank/DDBJ whole genome shotgun (WGS) entry which is preliminary data.</text>
</comment>
<dbReference type="EMBL" id="BLXT01006181">
    <property type="protein sequence ID" value="GFO29619.1"/>
    <property type="molecule type" value="Genomic_DNA"/>
</dbReference>
<evidence type="ECO:0000256" key="1">
    <source>
        <dbReference type="SAM" id="MobiDB-lite"/>
    </source>
</evidence>
<gene>
    <name evidence="2" type="ORF">PoB_005612400</name>
</gene>
<dbReference type="AlphaFoldDB" id="A0AAV4CEP7"/>
<name>A0AAV4CEP7_9GAST</name>
<proteinExistence type="predicted"/>
<accession>A0AAV4CEP7</accession>
<evidence type="ECO:0000313" key="3">
    <source>
        <dbReference type="Proteomes" id="UP000735302"/>
    </source>
</evidence>
<dbReference type="Proteomes" id="UP000735302">
    <property type="component" value="Unassembled WGS sequence"/>
</dbReference>
<protein>
    <submittedName>
        <fullName evidence="2">Uncharacterized protein</fullName>
    </submittedName>
</protein>
<feature type="region of interest" description="Disordered" evidence="1">
    <location>
        <begin position="32"/>
        <end position="54"/>
    </location>
</feature>